<accession>A0A8J2KWY6</accession>
<name>A0A8J2KWY6_9HEXA</name>
<reference evidence="2" key="1">
    <citation type="submission" date="2021-06" db="EMBL/GenBank/DDBJ databases">
        <authorList>
            <person name="Hodson N. C."/>
            <person name="Mongue J. A."/>
            <person name="Jaron S. K."/>
        </authorList>
    </citation>
    <scope>NUCLEOTIDE SEQUENCE</scope>
</reference>
<proteinExistence type="predicted"/>
<evidence type="ECO:0000313" key="2">
    <source>
        <dbReference type="EMBL" id="CAG7821466.1"/>
    </source>
</evidence>
<dbReference type="Proteomes" id="UP000708208">
    <property type="component" value="Unassembled WGS sequence"/>
</dbReference>
<dbReference type="AlphaFoldDB" id="A0A8J2KWY6"/>
<organism evidence="2 3">
    <name type="scientific">Allacma fusca</name>
    <dbReference type="NCBI Taxonomy" id="39272"/>
    <lineage>
        <taxon>Eukaryota</taxon>
        <taxon>Metazoa</taxon>
        <taxon>Ecdysozoa</taxon>
        <taxon>Arthropoda</taxon>
        <taxon>Hexapoda</taxon>
        <taxon>Collembola</taxon>
        <taxon>Symphypleona</taxon>
        <taxon>Sminthuridae</taxon>
        <taxon>Allacma</taxon>
    </lineage>
</organism>
<protein>
    <recommendedName>
        <fullName evidence="4">F-box domain-containing protein</fullName>
    </recommendedName>
</protein>
<evidence type="ECO:0000313" key="3">
    <source>
        <dbReference type="Proteomes" id="UP000708208"/>
    </source>
</evidence>
<gene>
    <name evidence="2" type="ORF">AFUS01_LOCUS31802</name>
</gene>
<evidence type="ECO:0000256" key="1">
    <source>
        <dbReference type="SAM" id="MobiDB-lite"/>
    </source>
</evidence>
<evidence type="ECO:0008006" key="4">
    <source>
        <dbReference type="Google" id="ProtNLM"/>
    </source>
</evidence>
<comment type="caution">
    <text evidence="2">The sequence shown here is derived from an EMBL/GenBank/DDBJ whole genome shotgun (WGS) entry which is preliminary data.</text>
</comment>
<sequence length="549" mass="63498">MDLTRREPFNPDPPTGQKSSLPCKEHPLLNELIVQNLMQLLDFDNLRSARLVCKLWNDISFYRFQEKVVVTFSQESEHNEFEIDLDGKKRQFKKYLKGFRKGSLPFMSSEELLFRNFKFINYVPPRRGSLLDPEYPHNDILTALRISSDASIPLFNYTATISGLYFKDPDNQQGYVSDFKYPDWGLLLGSCDNLRILSLDGMPEREIYNCMFQYYEFIAQGGQTQKIKNLIINPDQLASLQRPLSKETHDAYAELLSKVLQILPQLQDLTLISNFSADELWPILSKCNNKLKSLTLGRLTPTPNFILLHQRNIDTIFRDDFPLLSHLQIPNVYFHRIQELVEKCRNLKSLILTLQPIILSFDPYDSINYVDHVLGTNLEFLSDFWDERGQTSSKLESLEWQVDRHMEPVLRASNISVEEVTDSAFLGFAQYYPNIQVLRSFVSSGEALKIIWKNFKGLREITVAQESTHASVDADFEECAGIFRMNDLQTLRLLNDNSNLTEKSVMSFMKIASLQKLEIRRAPNLSTCSDRLMKLADTCPLLQIRISKD</sequence>
<keyword evidence="3" id="KW-1185">Reference proteome</keyword>
<dbReference type="EMBL" id="CAJVCH010511963">
    <property type="protein sequence ID" value="CAG7821466.1"/>
    <property type="molecule type" value="Genomic_DNA"/>
</dbReference>
<feature type="region of interest" description="Disordered" evidence="1">
    <location>
        <begin position="1"/>
        <end position="22"/>
    </location>
</feature>